<accession>A0A9Q0QMB3</accession>
<dbReference type="InterPro" id="IPR036910">
    <property type="entry name" value="HMG_box_dom_sf"/>
</dbReference>
<dbReference type="GO" id="GO:0003677">
    <property type="term" value="F:DNA binding"/>
    <property type="evidence" value="ECO:0007669"/>
    <property type="project" value="UniProtKB-UniRule"/>
</dbReference>
<evidence type="ECO:0000256" key="1">
    <source>
        <dbReference type="PROSITE-ProRule" id="PRU00267"/>
    </source>
</evidence>
<name>A0A9Q0QMB3_9MAGN</name>
<evidence type="ECO:0000313" key="5">
    <source>
        <dbReference type="EMBL" id="KAJ4965185.1"/>
    </source>
</evidence>
<feature type="region of interest" description="Disordered" evidence="2">
    <location>
        <begin position="138"/>
        <end position="188"/>
    </location>
</feature>
<dbReference type="PANTHER" id="PTHR46691:SF1">
    <property type="entry name" value="AT-RICH INTERACTIVE DOMAIN-CONTAINING PROTEIN 2"/>
    <property type="match status" value="1"/>
</dbReference>
<organism evidence="5 6">
    <name type="scientific">Protea cynaroides</name>
    <dbReference type="NCBI Taxonomy" id="273540"/>
    <lineage>
        <taxon>Eukaryota</taxon>
        <taxon>Viridiplantae</taxon>
        <taxon>Streptophyta</taxon>
        <taxon>Embryophyta</taxon>
        <taxon>Tracheophyta</taxon>
        <taxon>Spermatophyta</taxon>
        <taxon>Magnoliopsida</taxon>
        <taxon>Proteales</taxon>
        <taxon>Proteaceae</taxon>
        <taxon>Protea</taxon>
    </lineage>
</organism>
<dbReference type="CDD" id="cd16872">
    <property type="entry name" value="ARID_HMGB9-like"/>
    <property type="match status" value="1"/>
</dbReference>
<dbReference type="SUPFAM" id="SSF47095">
    <property type="entry name" value="HMG-box"/>
    <property type="match status" value="1"/>
</dbReference>
<dbReference type="Pfam" id="PF00505">
    <property type="entry name" value="HMG_box"/>
    <property type="match status" value="1"/>
</dbReference>
<keyword evidence="6" id="KW-1185">Reference proteome</keyword>
<dbReference type="PROSITE" id="PS51011">
    <property type="entry name" value="ARID"/>
    <property type="match status" value="1"/>
</dbReference>
<evidence type="ECO:0000259" key="4">
    <source>
        <dbReference type="PROSITE" id="PS51011"/>
    </source>
</evidence>
<dbReference type="Pfam" id="PF01388">
    <property type="entry name" value="ARID"/>
    <property type="match status" value="1"/>
</dbReference>
<dbReference type="InterPro" id="IPR009071">
    <property type="entry name" value="HMG_box_dom"/>
</dbReference>
<dbReference type="OrthoDB" id="338531at2759"/>
<evidence type="ECO:0000256" key="2">
    <source>
        <dbReference type="SAM" id="MobiDB-lite"/>
    </source>
</evidence>
<dbReference type="InterPro" id="IPR036431">
    <property type="entry name" value="ARID_dom_sf"/>
</dbReference>
<feature type="domain" description="HMG box" evidence="3">
    <location>
        <begin position="265"/>
        <end position="332"/>
    </location>
</feature>
<dbReference type="SMART" id="SM01014">
    <property type="entry name" value="ARID"/>
    <property type="match status" value="1"/>
</dbReference>
<dbReference type="PANTHER" id="PTHR46691">
    <property type="entry name" value="HIGH MOBILITY GROUP B PROTEIN 9"/>
    <property type="match status" value="1"/>
</dbReference>
<dbReference type="SMART" id="SM00398">
    <property type="entry name" value="HMG"/>
    <property type="match status" value="1"/>
</dbReference>
<dbReference type="CDD" id="cd22009">
    <property type="entry name" value="HMG-box_AtHMGB9-like"/>
    <property type="match status" value="1"/>
</dbReference>
<evidence type="ECO:0008006" key="7">
    <source>
        <dbReference type="Google" id="ProtNLM"/>
    </source>
</evidence>
<dbReference type="Gene3D" id="1.10.150.60">
    <property type="entry name" value="ARID DNA-binding domain"/>
    <property type="match status" value="1"/>
</dbReference>
<gene>
    <name evidence="5" type="ORF">NE237_017034</name>
</gene>
<dbReference type="SUPFAM" id="SSF46774">
    <property type="entry name" value="ARID-like"/>
    <property type="match status" value="1"/>
</dbReference>
<dbReference type="GO" id="GO:0005634">
    <property type="term" value="C:nucleus"/>
    <property type="evidence" value="ECO:0007669"/>
    <property type="project" value="UniProtKB-UniRule"/>
</dbReference>
<dbReference type="EMBL" id="JAMYWD010000007">
    <property type="protein sequence ID" value="KAJ4965185.1"/>
    <property type="molecule type" value="Genomic_DNA"/>
</dbReference>
<reference evidence="5" key="1">
    <citation type="journal article" date="2023" name="Plant J.">
        <title>The genome of the king protea, Protea cynaroides.</title>
        <authorList>
            <person name="Chang J."/>
            <person name="Duong T.A."/>
            <person name="Schoeman C."/>
            <person name="Ma X."/>
            <person name="Roodt D."/>
            <person name="Barker N."/>
            <person name="Li Z."/>
            <person name="Van de Peer Y."/>
            <person name="Mizrachi E."/>
        </authorList>
    </citation>
    <scope>NUCLEOTIDE SEQUENCE</scope>
    <source>
        <tissue evidence="5">Young leaves</tissue>
    </source>
</reference>
<dbReference type="PROSITE" id="PS50118">
    <property type="entry name" value="HMG_BOX_2"/>
    <property type="match status" value="1"/>
</dbReference>
<keyword evidence="1" id="KW-0539">Nucleus</keyword>
<evidence type="ECO:0000259" key="3">
    <source>
        <dbReference type="PROSITE" id="PS50118"/>
    </source>
</evidence>
<keyword evidence="1" id="KW-0238">DNA-binding</keyword>
<dbReference type="Proteomes" id="UP001141806">
    <property type="component" value="Unassembled WGS sequence"/>
</dbReference>
<feature type="region of interest" description="Disordered" evidence="2">
    <location>
        <begin position="247"/>
        <end position="271"/>
    </location>
</feature>
<feature type="DNA-binding region" description="HMG box" evidence="1">
    <location>
        <begin position="265"/>
        <end position="332"/>
    </location>
</feature>
<evidence type="ECO:0000313" key="6">
    <source>
        <dbReference type="Proteomes" id="UP001141806"/>
    </source>
</evidence>
<feature type="compositionally biased region" description="Basic residues" evidence="2">
    <location>
        <begin position="247"/>
        <end position="257"/>
    </location>
</feature>
<dbReference type="AlphaFoldDB" id="A0A9Q0QMB3"/>
<dbReference type="Gene3D" id="1.10.30.10">
    <property type="entry name" value="High mobility group box domain"/>
    <property type="match status" value="1"/>
</dbReference>
<comment type="caution">
    <text evidence="5">The sequence shown here is derived from an EMBL/GenBank/DDBJ whole genome shotgun (WGS) entry which is preliminary data.</text>
</comment>
<dbReference type="SMART" id="SM00501">
    <property type="entry name" value="BRIGHT"/>
    <property type="match status" value="1"/>
</dbReference>
<proteinExistence type="predicted"/>
<dbReference type="InterPro" id="IPR001606">
    <property type="entry name" value="ARID_dom"/>
</dbReference>
<protein>
    <recommendedName>
        <fullName evidence="7">High mobility group B protein 9</fullName>
    </recommendedName>
</protein>
<feature type="domain" description="ARID" evidence="4">
    <location>
        <begin position="35"/>
        <end position="126"/>
    </location>
</feature>
<dbReference type="InterPro" id="IPR045303">
    <property type="entry name" value="ARID_HMGB9-like"/>
</dbReference>
<sequence length="351" mass="40395">MNMLSNGEKATETPPLKGLVDKRYPSPLASHEDVVRNPTVFWETLRRFHSVLGTKFMVPIIGGKELDLYRLYMEVTERGGFQKVVREKKWRDVGGVFKFSPTTTSASFVLRKHYMSLLYYYEQVYFFKLQGPLLTPTEASPLKNPSSRSVMLDPMESASESMPQPQQLQLELPHKRTTSSPYLSTGEEDPSYYPVVGTIKGKFDLGYLVTVKLGSDFLHGVLYYPPALGSSCSIQNENAIVPYNPALRRRGRRRRGRRGVDPSHPKPNRSGYNFFFAEKHSNLKALYPRREREFTKMIGESWSKLSPEERMVYQNIGLKDKERYKKELKEYKEGLKLLVPKEVRTDSSVKS</sequence>